<dbReference type="EMBL" id="CP003255">
    <property type="protein sequence ID" value="AGA59343.1"/>
    <property type="molecule type" value="Genomic_DNA"/>
</dbReference>
<name>L0EGG8_THECK</name>
<proteinExistence type="predicted"/>
<dbReference type="HOGENOM" id="CLU_3277946_0_0_9"/>
<evidence type="ECO:0000313" key="1">
    <source>
        <dbReference type="EMBL" id="AGA59343.1"/>
    </source>
</evidence>
<dbReference type="AlphaFoldDB" id="L0EGG8"/>
<accession>L0EGG8</accession>
<evidence type="ECO:0000313" key="2">
    <source>
        <dbReference type="Proteomes" id="UP000010795"/>
    </source>
</evidence>
<reference evidence="2" key="1">
    <citation type="submission" date="2012-01" db="EMBL/GenBank/DDBJ databases">
        <title>Complete sequence of chromosome of Thermobacillus composti KWC4.</title>
        <authorList>
            <person name="Lucas S."/>
            <person name="Han J."/>
            <person name="Lapidus A."/>
            <person name="Cheng J.-F."/>
            <person name="Goodwin L."/>
            <person name="Pitluck S."/>
            <person name="Peters L."/>
            <person name="Ovchinnikova G."/>
            <person name="Teshima H."/>
            <person name="Detter J.C."/>
            <person name="Han C."/>
            <person name="Tapia R."/>
            <person name="Land M."/>
            <person name="Hauser L."/>
            <person name="Kyrpides N."/>
            <person name="Ivanova N."/>
            <person name="Pagani I."/>
            <person name="Anderson I."/>
            <person name="Woyke T."/>
        </authorList>
    </citation>
    <scope>NUCLEOTIDE SEQUENCE [LARGE SCALE GENOMIC DNA]</scope>
    <source>
        <strain evidence="2">DSM 18247 / JCM 13945 / KWC4</strain>
    </source>
</reference>
<keyword evidence="2" id="KW-1185">Reference proteome</keyword>
<gene>
    <name evidence="1" type="ordered locus">Theco_3291</name>
</gene>
<organism evidence="1 2">
    <name type="scientific">Thermobacillus composti (strain DSM 18247 / JCM 13945 / KWC4)</name>
    <dbReference type="NCBI Taxonomy" id="717605"/>
    <lineage>
        <taxon>Bacteria</taxon>
        <taxon>Bacillati</taxon>
        <taxon>Bacillota</taxon>
        <taxon>Bacilli</taxon>
        <taxon>Bacillales</taxon>
        <taxon>Paenibacillaceae</taxon>
        <taxon>Thermobacillus</taxon>
    </lineage>
</organism>
<dbReference type="KEGG" id="tco:Theco_3291"/>
<protein>
    <submittedName>
        <fullName evidence="1">Uncharacterized protein</fullName>
    </submittedName>
</protein>
<sequence length="41" mass="4832">MEECRVTTRYCTSTPCGNNKYVRTYVDYYTGRTCAQYCECV</sequence>
<dbReference type="STRING" id="717605.Theco_3291"/>
<dbReference type="Proteomes" id="UP000010795">
    <property type="component" value="Chromosome"/>
</dbReference>